<dbReference type="NCBIfam" id="TIGR00254">
    <property type="entry name" value="GGDEF"/>
    <property type="match status" value="1"/>
</dbReference>
<reference evidence="7 8" key="1">
    <citation type="submission" date="2021-03" db="EMBL/GenBank/DDBJ databases">
        <title>novel species isolated from a fishpond in China.</title>
        <authorList>
            <person name="Lu H."/>
            <person name="Cai Z."/>
        </authorList>
    </citation>
    <scope>NUCLEOTIDE SEQUENCE [LARGE SCALE GENOMIC DNA]</scope>
    <source>
        <strain evidence="7 8">Y57</strain>
    </source>
</reference>
<feature type="domain" description="GGDEF" evidence="6">
    <location>
        <begin position="477"/>
        <end position="609"/>
    </location>
</feature>
<feature type="signal peptide" evidence="5">
    <location>
        <begin position="1"/>
        <end position="21"/>
    </location>
</feature>
<name>A0ABS3CN76_9ALTE</name>
<dbReference type="InterPro" id="IPR000160">
    <property type="entry name" value="GGDEF_dom"/>
</dbReference>
<accession>A0ABS3CN76</accession>
<keyword evidence="4" id="KW-0472">Membrane</keyword>
<dbReference type="Pfam" id="PF00990">
    <property type="entry name" value="GGDEF"/>
    <property type="match status" value="1"/>
</dbReference>
<organism evidence="7 8">
    <name type="scientific">Bowmanella yangjiangensis</name>
    <dbReference type="NCBI Taxonomy" id="2811230"/>
    <lineage>
        <taxon>Bacteria</taxon>
        <taxon>Pseudomonadati</taxon>
        <taxon>Pseudomonadota</taxon>
        <taxon>Gammaproteobacteria</taxon>
        <taxon>Alteromonadales</taxon>
        <taxon>Alteromonadaceae</taxon>
        <taxon>Bowmanella</taxon>
    </lineage>
</organism>
<dbReference type="InterPro" id="IPR050469">
    <property type="entry name" value="Diguanylate_Cyclase"/>
</dbReference>
<evidence type="ECO:0000256" key="2">
    <source>
        <dbReference type="ARBA" id="ARBA00034247"/>
    </source>
</evidence>
<comment type="caution">
    <text evidence="7">The sequence shown here is derived from an EMBL/GenBank/DDBJ whole genome shotgun (WGS) entry which is preliminary data.</text>
</comment>
<evidence type="ECO:0000256" key="5">
    <source>
        <dbReference type="SAM" id="SignalP"/>
    </source>
</evidence>
<dbReference type="InterPro" id="IPR029787">
    <property type="entry name" value="Nucleotide_cyclase"/>
</dbReference>
<dbReference type="RefSeq" id="WP_206592327.1">
    <property type="nucleotide sequence ID" value="NZ_JAFKCS010000001.1"/>
</dbReference>
<feature type="coiled-coil region" evidence="3">
    <location>
        <begin position="572"/>
        <end position="599"/>
    </location>
</feature>
<dbReference type="SUPFAM" id="SSF48452">
    <property type="entry name" value="TPR-like"/>
    <property type="match status" value="1"/>
</dbReference>
<gene>
    <name evidence="7" type="ORF">J0A65_01450</name>
</gene>
<dbReference type="EMBL" id="JAFKCS010000001">
    <property type="protein sequence ID" value="MBN7818507.1"/>
    <property type="molecule type" value="Genomic_DNA"/>
</dbReference>
<dbReference type="CDD" id="cd01949">
    <property type="entry name" value="GGDEF"/>
    <property type="match status" value="1"/>
</dbReference>
<dbReference type="EC" id="2.7.7.65" evidence="1"/>
<evidence type="ECO:0000313" key="7">
    <source>
        <dbReference type="EMBL" id="MBN7818507.1"/>
    </source>
</evidence>
<dbReference type="Gene3D" id="3.30.70.270">
    <property type="match status" value="1"/>
</dbReference>
<feature type="transmembrane region" description="Helical" evidence="4">
    <location>
        <begin position="416"/>
        <end position="437"/>
    </location>
</feature>
<sequence>MLLIRILLVCALSSVASPVLTSCLGSGDAEIEALAKYIGRQPHQALQSIELALNPDNHLTVERRAWLEAARAQAKRMLGREKNELPLAIDKAKALPKRHPALLHLQVASLYGAGLSQATLDTIYQLEDQVKQMPPKLPATLCLKIRLASVMADHTYLNGESFALASDAYHHADSEELAWMRAEAASVLGQVALRTDSSYARKLSEEALNYFKSEDMHDMAANELFMDGLSWAAEQDTDSLHKASQQFLRSMTEGQKAANPLAVAYAEAGLCNVLGQLGRVQDALKRCSNSLEQLKGIGHVTEYSTIINYAEALFLDSRPQEAMNLLVPLPENWPDGAFGFHGYRFYYVRGQINAALGNKEEAITDLNSALRELRGHESSARARTNRLMQSRFRVDQLARSLELKTLESEEREQRHLLLLSAGLIVLVLLCVIVITLVKHRRLYRRMAFTDPLTGVANRRYTTVRAQEAFAHARARKQPLYIVLLDLDRFKSLNDQFGHDAGDEALQQFARVAETVLRPGDVFGRWGGEEFLLVLQNIDHHGITAVLGRLRSAAANVRLTLAPEYPLQFSAGAVKLQENMKELEEMLKQADKALYQAKAGGRNQDCFAEAFAQGTN</sequence>
<evidence type="ECO:0000259" key="6">
    <source>
        <dbReference type="PROSITE" id="PS50887"/>
    </source>
</evidence>
<comment type="catalytic activity">
    <reaction evidence="2">
        <text>2 GTP = 3',3'-c-di-GMP + 2 diphosphate</text>
        <dbReference type="Rhea" id="RHEA:24898"/>
        <dbReference type="ChEBI" id="CHEBI:33019"/>
        <dbReference type="ChEBI" id="CHEBI:37565"/>
        <dbReference type="ChEBI" id="CHEBI:58805"/>
        <dbReference type="EC" id="2.7.7.65"/>
    </reaction>
</comment>
<keyword evidence="8" id="KW-1185">Reference proteome</keyword>
<proteinExistence type="predicted"/>
<dbReference type="PROSITE" id="PS51257">
    <property type="entry name" value="PROKAR_LIPOPROTEIN"/>
    <property type="match status" value="1"/>
</dbReference>
<evidence type="ECO:0000313" key="8">
    <source>
        <dbReference type="Proteomes" id="UP000663992"/>
    </source>
</evidence>
<feature type="chain" id="PRO_5045363237" description="diguanylate cyclase" evidence="5">
    <location>
        <begin position="22"/>
        <end position="615"/>
    </location>
</feature>
<dbReference type="InterPro" id="IPR011990">
    <property type="entry name" value="TPR-like_helical_dom_sf"/>
</dbReference>
<dbReference type="Proteomes" id="UP000663992">
    <property type="component" value="Unassembled WGS sequence"/>
</dbReference>
<evidence type="ECO:0000256" key="3">
    <source>
        <dbReference type="SAM" id="Coils"/>
    </source>
</evidence>
<dbReference type="PANTHER" id="PTHR45138:SF9">
    <property type="entry name" value="DIGUANYLATE CYCLASE DGCM-RELATED"/>
    <property type="match status" value="1"/>
</dbReference>
<keyword evidence="3" id="KW-0175">Coiled coil</keyword>
<dbReference type="Gene3D" id="1.25.40.10">
    <property type="entry name" value="Tetratricopeptide repeat domain"/>
    <property type="match status" value="1"/>
</dbReference>
<evidence type="ECO:0000256" key="1">
    <source>
        <dbReference type="ARBA" id="ARBA00012528"/>
    </source>
</evidence>
<protein>
    <recommendedName>
        <fullName evidence="1">diguanylate cyclase</fullName>
        <ecNumber evidence="1">2.7.7.65</ecNumber>
    </recommendedName>
</protein>
<keyword evidence="4" id="KW-1133">Transmembrane helix</keyword>
<dbReference type="SMART" id="SM00267">
    <property type="entry name" value="GGDEF"/>
    <property type="match status" value="1"/>
</dbReference>
<dbReference type="SUPFAM" id="SSF55073">
    <property type="entry name" value="Nucleotide cyclase"/>
    <property type="match status" value="1"/>
</dbReference>
<keyword evidence="4" id="KW-0812">Transmembrane</keyword>
<dbReference type="PROSITE" id="PS50887">
    <property type="entry name" value="GGDEF"/>
    <property type="match status" value="1"/>
</dbReference>
<dbReference type="PANTHER" id="PTHR45138">
    <property type="entry name" value="REGULATORY COMPONENTS OF SENSORY TRANSDUCTION SYSTEM"/>
    <property type="match status" value="1"/>
</dbReference>
<keyword evidence="5" id="KW-0732">Signal</keyword>
<evidence type="ECO:0000256" key="4">
    <source>
        <dbReference type="SAM" id="Phobius"/>
    </source>
</evidence>
<dbReference type="InterPro" id="IPR043128">
    <property type="entry name" value="Rev_trsase/Diguanyl_cyclase"/>
</dbReference>